<dbReference type="Proteomes" id="UP000789570">
    <property type="component" value="Unassembled WGS sequence"/>
</dbReference>
<organism evidence="1 2">
    <name type="scientific">Funneliformis caledonium</name>
    <dbReference type="NCBI Taxonomy" id="1117310"/>
    <lineage>
        <taxon>Eukaryota</taxon>
        <taxon>Fungi</taxon>
        <taxon>Fungi incertae sedis</taxon>
        <taxon>Mucoromycota</taxon>
        <taxon>Glomeromycotina</taxon>
        <taxon>Glomeromycetes</taxon>
        <taxon>Glomerales</taxon>
        <taxon>Glomeraceae</taxon>
        <taxon>Funneliformis</taxon>
    </lineage>
</organism>
<evidence type="ECO:0000313" key="2">
    <source>
        <dbReference type="Proteomes" id="UP000789570"/>
    </source>
</evidence>
<name>A0A9N9GKW4_9GLOM</name>
<sequence length="190" mass="21721">MKPPSTYCKINEYDPDVMYRLSAKEINIGNYKIGGEDRVIEYLEHLAKVYSKEDERKKIFQDMMCDLLGYEMQPLSVTEAKNELGMRGGDPHRQACGSYGKYIPIVSDCEKYLNPYFLLHLAGLWLGISSAVFRKEIIIESLTSMIPLVPILCCQDHLINILVIFDALKVGLAELKTYYDSVQPDQLNIE</sequence>
<dbReference type="OrthoDB" id="10313936at2759"/>
<reference evidence="1" key="1">
    <citation type="submission" date="2021-06" db="EMBL/GenBank/DDBJ databases">
        <authorList>
            <person name="Kallberg Y."/>
            <person name="Tangrot J."/>
            <person name="Rosling A."/>
        </authorList>
    </citation>
    <scope>NUCLEOTIDE SEQUENCE</scope>
    <source>
        <strain evidence="1">UK204</strain>
    </source>
</reference>
<gene>
    <name evidence="1" type="ORF">FCALED_LOCUS9176</name>
</gene>
<comment type="caution">
    <text evidence="1">The sequence shown here is derived from an EMBL/GenBank/DDBJ whole genome shotgun (WGS) entry which is preliminary data.</text>
</comment>
<keyword evidence="2" id="KW-1185">Reference proteome</keyword>
<dbReference type="EMBL" id="CAJVPQ010002937">
    <property type="protein sequence ID" value="CAG8613182.1"/>
    <property type="molecule type" value="Genomic_DNA"/>
</dbReference>
<protein>
    <submittedName>
        <fullName evidence="1">4042_t:CDS:1</fullName>
    </submittedName>
</protein>
<evidence type="ECO:0000313" key="1">
    <source>
        <dbReference type="EMBL" id="CAG8613182.1"/>
    </source>
</evidence>
<dbReference type="AlphaFoldDB" id="A0A9N9GKW4"/>
<proteinExistence type="predicted"/>
<accession>A0A9N9GKW4</accession>